<dbReference type="GO" id="GO:0031419">
    <property type="term" value="F:cobalamin binding"/>
    <property type="evidence" value="ECO:0007669"/>
    <property type="project" value="UniProtKB-KW"/>
</dbReference>
<dbReference type="PANTHER" id="PTHR48101">
    <property type="entry name" value="METHYLMALONYL-COA MUTASE, MITOCHONDRIAL-RELATED"/>
    <property type="match status" value="1"/>
</dbReference>
<dbReference type="GO" id="GO:0046872">
    <property type="term" value="F:metal ion binding"/>
    <property type="evidence" value="ECO:0007669"/>
    <property type="project" value="InterPro"/>
</dbReference>
<dbReference type="AlphaFoldDB" id="A0A2W5MTM9"/>
<evidence type="ECO:0000256" key="2">
    <source>
        <dbReference type="ARBA" id="ARBA00008465"/>
    </source>
</evidence>
<protein>
    <recommendedName>
        <fullName evidence="6">Methylmalonyl-CoA mutase alpha/beta chain catalytic domain-containing protein</fullName>
    </recommendedName>
</protein>
<feature type="domain" description="Methylmalonyl-CoA mutase alpha/beta chain catalytic" evidence="6">
    <location>
        <begin position="107"/>
        <end position="442"/>
    </location>
</feature>
<name>A0A2W5MTM9_ANCNO</name>
<dbReference type="Gene3D" id="3.40.50.280">
    <property type="entry name" value="Cobalamin-binding domain"/>
    <property type="match status" value="1"/>
</dbReference>
<dbReference type="InterPro" id="IPR036724">
    <property type="entry name" value="Cobalamin-bd_sf"/>
</dbReference>
<comment type="similarity">
    <text evidence="2">Belongs to the methylmalonyl-CoA mutase family.</text>
</comment>
<evidence type="ECO:0000256" key="1">
    <source>
        <dbReference type="ARBA" id="ARBA00001922"/>
    </source>
</evidence>
<evidence type="ECO:0000259" key="6">
    <source>
        <dbReference type="Pfam" id="PF01642"/>
    </source>
</evidence>
<evidence type="ECO:0000256" key="3">
    <source>
        <dbReference type="ARBA" id="ARBA00022628"/>
    </source>
</evidence>
<keyword evidence="5" id="KW-0170">Cobalt</keyword>
<organism evidence="7 8">
    <name type="scientific">Ancylobacter novellus</name>
    <name type="common">Thiobacillus novellus</name>
    <dbReference type="NCBI Taxonomy" id="921"/>
    <lineage>
        <taxon>Bacteria</taxon>
        <taxon>Pseudomonadati</taxon>
        <taxon>Pseudomonadota</taxon>
        <taxon>Alphaproteobacteria</taxon>
        <taxon>Hyphomicrobiales</taxon>
        <taxon>Xanthobacteraceae</taxon>
        <taxon>Ancylobacter</taxon>
    </lineage>
</organism>
<dbReference type="SUPFAM" id="SSF51703">
    <property type="entry name" value="Cobalamin (vitamin B12)-dependent enzymes"/>
    <property type="match status" value="1"/>
</dbReference>
<dbReference type="GO" id="GO:0016866">
    <property type="term" value="F:intramolecular transferase activity"/>
    <property type="evidence" value="ECO:0007669"/>
    <property type="project" value="InterPro"/>
</dbReference>
<gene>
    <name evidence="7" type="ORF">DI565_06440</name>
</gene>
<keyword evidence="3" id="KW-0846">Cobalamin</keyword>
<sequence>MTVDASAFTTDFASDFPADEAQWRKAAEAALKGRPLESVIKARLVDGTSVEAILPRAPVRTIAGRPAGQRWVAMTRLDVAAPAAAARQALEDLNNGASGLALVLTGDGLAADTLDRLDEALDRVMLDLVTTAIEAAPLAGLQAAALVAALVERRGLKAADVPVLFGLDLVRDVALTGALPDLAKVADAITTLRAKGFVSPILMIDGRAAHEAGASEAQELAGVLATAVEHVRSLAAHGLDAAAVLDASAIALSADGDQFATIAKLRAARLLWAALRREFGLGERPVHIHAETSRRMLTINDFQTNIVRSTIAAFAAGVGGADSVVVLPHSFALGGADADARRIARNVQSIVLEETNAYRVADPAAGAGAIEALTDALAEKAWEAFQQIEAEGGMLAALKSGFWQSRLGETRASREKLVASRRIPLVGVSEFPKADEMRAEVTPAERPAAGGAAPASGENFAALVEAFRDGAALATGDGDRIAEPLAAGRLAEPFERIRHANRSAASQPTAFLALLGPVARHAARAGFVRNLLAAGGVATAEGPVDTSADDIATAFRNSGARLAVICGSDADYLEAAPVIAAALKKAGATVWLAGRPKEGRDALDGAGVSRFVAAGDDAIDILTEATMIAGSAKGGAA</sequence>
<dbReference type="PANTHER" id="PTHR48101:SF4">
    <property type="entry name" value="METHYLMALONYL-COA MUTASE, MITOCHONDRIAL"/>
    <property type="match status" value="1"/>
</dbReference>
<dbReference type="Proteomes" id="UP000249577">
    <property type="component" value="Unassembled WGS sequence"/>
</dbReference>
<accession>A0A2W5MTM9</accession>
<reference evidence="7 8" key="1">
    <citation type="submission" date="2017-08" db="EMBL/GenBank/DDBJ databases">
        <title>Infants hospitalized years apart are colonized by the same room-sourced microbial strains.</title>
        <authorList>
            <person name="Brooks B."/>
            <person name="Olm M.R."/>
            <person name="Firek B.A."/>
            <person name="Baker R."/>
            <person name="Thomas B.C."/>
            <person name="Morowitz M.J."/>
            <person name="Banfield J.F."/>
        </authorList>
    </citation>
    <scope>NUCLEOTIDE SEQUENCE [LARGE SCALE GENOMIC DNA]</scope>
    <source>
        <strain evidence="7">S2_005_003_R2_43</strain>
    </source>
</reference>
<keyword evidence="4" id="KW-0413">Isomerase</keyword>
<evidence type="ECO:0000313" key="7">
    <source>
        <dbReference type="EMBL" id="PZQ17020.1"/>
    </source>
</evidence>
<dbReference type="SUPFAM" id="SSF52242">
    <property type="entry name" value="Cobalamin (vitamin B12)-binding domain"/>
    <property type="match status" value="1"/>
</dbReference>
<dbReference type="InterPro" id="IPR006099">
    <property type="entry name" value="MeMalonylCoA_mutase_a/b_cat"/>
</dbReference>
<dbReference type="Gene3D" id="3.20.20.240">
    <property type="entry name" value="Methylmalonyl-CoA mutase"/>
    <property type="match status" value="1"/>
</dbReference>
<evidence type="ECO:0000256" key="5">
    <source>
        <dbReference type="ARBA" id="ARBA00023285"/>
    </source>
</evidence>
<dbReference type="Pfam" id="PF01642">
    <property type="entry name" value="MM_CoA_mutase"/>
    <property type="match status" value="1"/>
</dbReference>
<comment type="cofactor">
    <cofactor evidence="1">
        <name>adenosylcob(III)alamin</name>
        <dbReference type="ChEBI" id="CHEBI:18408"/>
    </cofactor>
</comment>
<evidence type="ECO:0000313" key="8">
    <source>
        <dbReference type="Proteomes" id="UP000249577"/>
    </source>
</evidence>
<dbReference type="EMBL" id="QFPN01000003">
    <property type="protein sequence ID" value="PZQ17020.1"/>
    <property type="molecule type" value="Genomic_DNA"/>
</dbReference>
<evidence type="ECO:0000256" key="4">
    <source>
        <dbReference type="ARBA" id="ARBA00023235"/>
    </source>
</evidence>
<comment type="caution">
    <text evidence="7">The sequence shown here is derived from an EMBL/GenBank/DDBJ whole genome shotgun (WGS) entry which is preliminary data.</text>
</comment>
<proteinExistence type="inferred from homology"/>
<dbReference type="InterPro" id="IPR016176">
    <property type="entry name" value="Cbl-dep_enz_cat"/>
</dbReference>